<feature type="compositionally biased region" description="Basic and acidic residues" evidence="1">
    <location>
        <begin position="1805"/>
        <end position="1820"/>
    </location>
</feature>
<feature type="compositionally biased region" description="Polar residues" evidence="1">
    <location>
        <begin position="2494"/>
        <end position="2506"/>
    </location>
</feature>
<feature type="region of interest" description="Disordered" evidence="1">
    <location>
        <begin position="1596"/>
        <end position="1837"/>
    </location>
</feature>
<dbReference type="PANTHER" id="PTHR14492:SF4">
    <property type="entry name" value="CILIOGENESIS AND PLANAR POLARITY EFFECTOR 1"/>
    <property type="match status" value="1"/>
</dbReference>
<evidence type="ECO:0000313" key="2">
    <source>
        <dbReference type="EMBL" id="CAF0852510.1"/>
    </source>
</evidence>
<feature type="compositionally biased region" description="Basic and acidic residues" evidence="1">
    <location>
        <begin position="1655"/>
        <end position="1685"/>
    </location>
</feature>
<feature type="compositionally biased region" description="Polar residues" evidence="1">
    <location>
        <begin position="1747"/>
        <end position="1783"/>
    </location>
</feature>
<feature type="region of interest" description="Disordered" evidence="1">
    <location>
        <begin position="755"/>
        <end position="788"/>
    </location>
</feature>
<dbReference type="SUPFAM" id="SSF69322">
    <property type="entry name" value="Tricorn protease domain 2"/>
    <property type="match status" value="1"/>
</dbReference>
<dbReference type="OrthoDB" id="5974632at2759"/>
<feature type="compositionally biased region" description="Basic and acidic residues" evidence="1">
    <location>
        <begin position="1785"/>
        <end position="1798"/>
    </location>
</feature>
<feature type="compositionally biased region" description="Polar residues" evidence="1">
    <location>
        <begin position="2590"/>
        <end position="2611"/>
    </location>
</feature>
<feature type="compositionally biased region" description="Polar residues" evidence="1">
    <location>
        <begin position="2266"/>
        <end position="2290"/>
    </location>
</feature>
<dbReference type="InterPro" id="IPR028236">
    <property type="entry name" value="CPLANE1"/>
</dbReference>
<feature type="region of interest" description="Disordered" evidence="1">
    <location>
        <begin position="2096"/>
        <end position="2120"/>
    </location>
</feature>
<comment type="caution">
    <text evidence="2">The sequence shown here is derived from an EMBL/GenBank/DDBJ whole genome shotgun (WGS) entry which is preliminary data.</text>
</comment>
<feature type="compositionally biased region" description="Polar residues" evidence="1">
    <location>
        <begin position="2421"/>
        <end position="2437"/>
    </location>
</feature>
<feature type="region of interest" description="Disordered" evidence="1">
    <location>
        <begin position="2713"/>
        <end position="2743"/>
    </location>
</feature>
<feature type="compositionally biased region" description="Polar residues" evidence="1">
    <location>
        <begin position="2713"/>
        <end position="2724"/>
    </location>
</feature>
<feature type="compositionally biased region" description="Polar residues" evidence="1">
    <location>
        <begin position="1687"/>
        <end position="1710"/>
    </location>
</feature>
<feature type="compositionally biased region" description="Basic and acidic residues" evidence="1">
    <location>
        <begin position="1625"/>
        <end position="1636"/>
    </location>
</feature>
<reference evidence="2" key="1">
    <citation type="submission" date="2021-02" db="EMBL/GenBank/DDBJ databases">
        <authorList>
            <person name="Nowell W R."/>
        </authorList>
    </citation>
    <scope>NUCLEOTIDE SEQUENCE</scope>
</reference>
<feature type="compositionally biased region" description="Low complexity" evidence="1">
    <location>
        <begin position="2297"/>
        <end position="2322"/>
    </location>
</feature>
<feature type="region of interest" description="Disordered" evidence="1">
    <location>
        <begin position="2416"/>
        <end position="2549"/>
    </location>
</feature>
<gene>
    <name evidence="2" type="ORF">EDS130_LOCUS7388</name>
</gene>
<dbReference type="PANTHER" id="PTHR14492">
    <property type="entry name" value="JBTS17"/>
    <property type="match status" value="1"/>
</dbReference>
<sequence length="2762" mass="316272">MKLELIIEKNVILKRDKPWSQFYSLNDQELLCYNEQKKFESANSSNGKIEHVSNKTIINVSKSSLAHCLSANGQFCAFLSPNYDITIWNKEKLIRTTTSCTSAINAIKTTPYIHISNTGDQAVLILRQPCRVFLWLRSLHSLSISTKSHHKSPICSSIGHRSTDEIGTWHEVVLTNKQLDAMNDAKYQISSDVFFHSKHPSITCAFTFTDPVGYVQINRLDIEWKSTIYAEQSVSYSFETLQIPLNPSCTAIHSIRFAHTSPIVAISLTTNVLFVSLTTIAFSKLLPVNCLFVTSPSHQQVRINDLAWSFDDQFIIGLTNRGALFFLNRFGSQIKLVTQGECITQGPSPFVIVHPLIGQDSEATSHLGLDSFMRSIVPFPNDDKTKQQTYSLTINPTKSIFYCSDGYRLARLTYSSKIRDRRFYDPLLYLYLTDLNHQDDQHSIFIHKTRSLDDLPKAIDRFDTESLRSGGAGLYISSKYGSLTSLPIDDLPQLSLDDIFSAYHLLLTSSERVQHEICACLERTTQNLLISSDNQDILTSVQLSHCLTNLLLSSSFGSLTFSHLSCLTKFLPLFIHIFQQQTTVVNDPELLQLCIVRIVEQWLQSVLFIPTRLNTFELCRRQKLDSIAEEERNFRLCKGIKQLELLQGTNINLDEFLASNLPNQHLNAQTIDSRYNRITLLRSWYALWTAIERKSRRNKQNLPKYLTTMRLFLQTILHSYPSLNTIHFVPYGRPIDLNDLFPPVITSVDHPLHKKGYSTMNERRKQRRRTANPVEQPSSARSYRRGKPPTEARKALVLHRVLYSLLEQYNIRDAVCILNVALRRETSLVSSCLPLDLFSANLFQYIDTRTHFGMPGHALRSVLRTLARFMARSMIINEKNQEQQELFIYSIDSAYPLPNLFKTKYKTNEQLKYRKISIDRNRLNIAIEQQKLSKFWQPLKVLELFILGQSPNEAVFFAKLVGDWRTALCLASVLPPHNGLYASPKTLNGSSQSYSPLNTITVDALLYTKLCEYLQIDNLKSILKRSYKQEEIISFTQNLSSTLEQFLLCSTLLQVPLTEMLLKRLNAIMIYLFTVIPIPISPKYYLPCPPIYSSILNTYDDDKYDITCKYETHVRLIYYRTIHIFIQILSASRIQLSCLKWYLDYLTMTNNRRKQSTNINDSFHSLRTLLKSLRFHKLPNIPDRILVYFRDFCIALFLLDTRDRLSLTLRTYIRQKTESIVSSDQLAWQIISYATILLSFRCLLSDEMNLLRIVLNLFFDLPPTEQLMRALATLIVTRQEVESDRANNAEIGYIIEKLKAKWMQINPTFIHMYEDFLEKTMVQDVQGDMVKHYLNDASDQPALFDFKPKWFETCVEYGEFMTMLIPLLLDTSSLANINKQELNNDHTKFDSTSIPLVPTMSAQLRELELPSSLDKRYLLKQAPLFVPPNDYVVFPVRILQNDPQQTMFQQPANNVNHATVGSFIQTPLAQPPPGVVPLEQQHRHSYQSSEANNNNMHMHTNGNPSIEWDGRSDDPSRSYVRQFDAPYDGAARHSIWMTSWANRGFSTTTDQTQTPGMRIPATAQFLAATSVLNDQQHYETLVKQNSQQNKVYHDQIDNDTDLTDVTKNEDEDGVGTQSDLPSSPRRRDVSFRKNSLDESMSLPILSTDGGGDFGRSYDFRAPSRETIRDETPTYDIRDFPTEYREPTNLQGTDPPSQISPPTSNGFQQDQQHSHHYPTRQSLSDRRFFDDSDPNLIPRMEEEERNKYNTLDTNRTTTPIQSANGHYQSSRDYQPPFNDSQSRRSPTRDLYSRRSPTRDSHRRRSPTRDQYSRRSPTRDPYRQQQQPHHYQPFPEIPPYSMYDQVQAHAPVQRSVSLRLPLLRLGGPVMTATPMLPQTRFTPTMPPVAVYPPRPIYVTVPTPPRSSYPMLHLAPQMPPPVSLSPQATRADQQRLTYVQNIMHQYAEHNRPRLQLLQMRPHPRTTTTTTADLQIPMPAPNIVSKSSDTKVDVDIQADLPRQDGFVLEPGLFQSLLRETTGVNFTSAEAHFSAARQIQQQALEARRRERSTMTDLPAHQVLYDLQYARGGAGDERKFVNVTDIAGPHADALLAQIERDQNEREQARLRQQQEYQQQQPPPPSIPMITNMNQMPPANYPIGFGRQHAEVMQQQAQSYTTQPYYPLGFNQQQAEVLEKPPSLYNNDDLQRQNELILERRRLREQEERQAEQIAFGNIETNRSPRKVSYEPHVQTYELDEKDVPLEYLIRSRRQTEPTLDPSSHIVDPISVRSITPRSPRKQPSSDRPISIKTTTPRDPFSPRKTVSHTTSHTTATTSTTPRKAASPTIADRHREARQRQQQMLARAREQNALRFADAALHGEPIPSTRALDEFQLEALETSFTSTVVEMAGPGGLINRTYDLDLTDDIDQMINDYSQHIPSRPMSAGTSNFNQNASHRSISPSPLRRTSSASSVRSRPMTPMGKAIVQAKHKGPPPARSNMARKRPLSSPANLGHKRGSLNTSIRSSSSQPHPKLVRTIRKASPPSHKPTTYNERVRSLNKTHSEPQTTTTKVDSMDPKALMRLYGTRRVPGLYVPYEKADPRITKTYAERMQELQQPITTVQPRRTRQSQKPQEIQEQELEPRPSSAPSSSSISLSDWEVDDRVKKMLADDQDPSLNKKLTRTITPLENLDELDDEELNMDETTYSLTRVTEQTNDNTYGDDLRLLQYRRSSGLNTNTYGGTRVSARSSAGGDMTARDESEISKAESSIDSYLDWSNIDKNYPLGT</sequence>
<name>A0A813WAT5_ADIRI</name>
<feature type="compositionally biased region" description="Polar residues" evidence="1">
    <location>
        <begin position="2523"/>
        <end position="2548"/>
    </location>
</feature>
<feature type="compositionally biased region" description="Low complexity" evidence="1">
    <location>
        <begin position="2104"/>
        <end position="2113"/>
    </location>
</feature>
<accession>A0A813WAT5</accession>
<evidence type="ECO:0000256" key="1">
    <source>
        <dbReference type="SAM" id="MobiDB-lite"/>
    </source>
</evidence>
<feature type="compositionally biased region" description="Low complexity" evidence="1">
    <location>
        <begin position="2619"/>
        <end position="2632"/>
    </location>
</feature>
<feature type="compositionally biased region" description="Basic and acidic residues" evidence="1">
    <location>
        <begin position="2731"/>
        <end position="2740"/>
    </location>
</feature>
<dbReference type="EMBL" id="CAJNOJ010000022">
    <property type="protein sequence ID" value="CAF0852510.1"/>
    <property type="molecule type" value="Genomic_DNA"/>
</dbReference>
<protein>
    <submittedName>
        <fullName evidence="2">Uncharacterized protein</fullName>
    </submittedName>
</protein>
<evidence type="ECO:0000313" key="3">
    <source>
        <dbReference type="Proteomes" id="UP000663852"/>
    </source>
</evidence>
<feature type="compositionally biased region" description="Low complexity" evidence="1">
    <location>
        <begin position="2441"/>
        <end position="2452"/>
    </location>
</feature>
<feature type="region of interest" description="Disordered" evidence="1">
    <location>
        <begin position="2590"/>
        <end position="2633"/>
    </location>
</feature>
<feature type="compositionally biased region" description="Low complexity" evidence="1">
    <location>
        <begin position="1821"/>
        <end position="1832"/>
    </location>
</feature>
<dbReference type="Proteomes" id="UP000663852">
    <property type="component" value="Unassembled WGS sequence"/>
</dbReference>
<proteinExistence type="predicted"/>
<organism evidence="2 3">
    <name type="scientific">Adineta ricciae</name>
    <name type="common">Rotifer</name>
    <dbReference type="NCBI Taxonomy" id="249248"/>
    <lineage>
        <taxon>Eukaryota</taxon>
        <taxon>Metazoa</taxon>
        <taxon>Spiralia</taxon>
        <taxon>Gnathifera</taxon>
        <taxon>Rotifera</taxon>
        <taxon>Eurotatoria</taxon>
        <taxon>Bdelloidea</taxon>
        <taxon>Adinetida</taxon>
        <taxon>Adinetidae</taxon>
        <taxon>Adineta</taxon>
    </lineage>
</organism>
<feature type="region of interest" description="Disordered" evidence="1">
    <location>
        <begin position="2248"/>
        <end position="2339"/>
    </location>
</feature>